<evidence type="ECO:0000256" key="3">
    <source>
        <dbReference type="ARBA" id="ARBA00023163"/>
    </source>
</evidence>
<dbReference type="GO" id="GO:0003677">
    <property type="term" value="F:DNA binding"/>
    <property type="evidence" value="ECO:0007669"/>
    <property type="project" value="UniProtKB-KW"/>
</dbReference>
<keyword evidence="2" id="KW-0238">DNA-binding</keyword>
<feature type="non-terminal residue" evidence="6">
    <location>
        <position position="1"/>
    </location>
</feature>
<reference evidence="6" key="2">
    <citation type="submission" date="2004-02" db="EMBL/GenBank/DDBJ databases">
        <authorList>
            <consortium name="Genoscope"/>
            <consortium name="Whitehead Institute Centre for Genome Research"/>
        </authorList>
    </citation>
    <scope>NUCLEOTIDE SEQUENCE</scope>
</reference>
<evidence type="ECO:0000256" key="1">
    <source>
        <dbReference type="ARBA" id="ARBA00023015"/>
    </source>
</evidence>
<feature type="non-terminal residue" evidence="6">
    <location>
        <position position="109"/>
    </location>
</feature>
<protein>
    <submittedName>
        <fullName evidence="6">(spotted green pufferfish) hypothetical protein</fullName>
    </submittedName>
</protein>
<dbReference type="GO" id="GO:0005634">
    <property type="term" value="C:nucleus"/>
    <property type="evidence" value="ECO:0007669"/>
    <property type="project" value="TreeGrafter"/>
</dbReference>
<evidence type="ECO:0000256" key="4">
    <source>
        <dbReference type="ARBA" id="ARBA00023242"/>
    </source>
</evidence>
<dbReference type="EMBL" id="CAAE01009723">
    <property type="protein sequence ID" value="CAF92258.1"/>
    <property type="molecule type" value="Genomic_DNA"/>
</dbReference>
<accession>Q4T4C4</accession>
<feature type="compositionally biased region" description="Low complexity" evidence="5">
    <location>
        <begin position="44"/>
        <end position="59"/>
    </location>
</feature>
<reference evidence="6" key="1">
    <citation type="journal article" date="2004" name="Nature">
        <title>Genome duplication in the teleost fish Tetraodon nigroviridis reveals the early vertebrate proto-karyotype.</title>
        <authorList>
            <person name="Jaillon O."/>
            <person name="Aury J.-M."/>
            <person name="Brunet F."/>
            <person name="Petit J.-L."/>
            <person name="Stange-Thomann N."/>
            <person name="Mauceli E."/>
            <person name="Bouneau L."/>
            <person name="Fischer C."/>
            <person name="Ozouf-Costaz C."/>
            <person name="Bernot A."/>
            <person name="Nicaud S."/>
            <person name="Jaffe D."/>
            <person name="Fisher S."/>
            <person name="Lutfalla G."/>
            <person name="Dossat C."/>
            <person name="Segurens B."/>
            <person name="Dasilva C."/>
            <person name="Salanoubat M."/>
            <person name="Levy M."/>
            <person name="Boudet N."/>
            <person name="Castellano S."/>
            <person name="Anthouard V."/>
            <person name="Jubin C."/>
            <person name="Castelli V."/>
            <person name="Katinka M."/>
            <person name="Vacherie B."/>
            <person name="Biemont C."/>
            <person name="Skalli Z."/>
            <person name="Cattolico L."/>
            <person name="Poulain J."/>
            <person name="De Berardinis V."/>
            <person name="Cruaud C."/>
            <person name="Duprat S."/>
            <person name="Brottier P."/>
            <person name="Coutanceau J.-P."/>
            <person name="Gouzy J."/>
            <person name="Parra G."/>
            <person name="Lardier G."/>
            <person name="Chapple C."/>
            <person name="McKernan K.J."/>
            <person name="McEwan P."/>
            <person name="Bosak S."/>
            <person name="Kellis M."/>
            <person name="Volff J.-N."/>
            <person name="Guigo R."/>
            <person name="Zody M.C."/>
            <person name="Mesirov J."/>
            <person name="Lindblad-Toh K."/>
            <person name="Birren B."/>
            <person name="Nusbaum C."/>
            <person name="Kahn D."/>
            <person name="Robinson-Rechavi M."/>
            <person name="Laudet V."/>
            <person name="Schachter V."/>
            <person name="Quetier F."/>
            <person name="Saurin W."/>
            <person name="Scarpelli C."/>
            <person name="Wincker P."/>
            <person name="Lander E.S."/>
            <person name="Weissenbach J."/>
            <person name="Roest Crollius H."/>
        </authorList>
    </citation>
    <scope>NUCLEOTIDE SEQUENCE [LARGE SCALE GENOMIC DNA]</scope>
</reference>
<keyword evidence="4" id="KW-0539">Nucleus</keyword>
<keyword evidence="1" id="KW-0805">Transcription regulation</keyword>
<dbReference type="OrthoDB" id="10028342at2759"/>
<dbReference type="GO" id="GO:0006357">
    <property type="term" value="P:regulation of transcription by RNA polymerase II"/>
    <property type="evidence" value="ECO:0007669"/>
    <property type="project" value="TreeGrafter"/>
</dbReference>
<dbReference type="PANTHER" id="PTHR21545">
    <property type="entry name" value="TRANSCRIPTION FACTOR MLR1/2"/>
    <property type="match status" value="1"/>
</dbReference>
<dbReference type="KEGG" id="tng:GSTEN00007392G001"/>
<proteinExistence type="predicted"/>
<comment type="caution">
    <text evidence="6">The sequence shown here is derived from an EMBL/GenBank/DDBJ whole genome shotgun (WGS) entry which is preliminary data.</text>
</comment>
<evidence type="ECO:0000313" key="6">
    <source>
        <dbReference type="EMBL" id="CAF92258.1"/>
    </source>
</evidence>
<feature type="region of interest" description="Disordered" evidence="5">
    <location>
        <begin position="22"/>
        <end position="73"/>
    </location>
</feature>
<dbReference type="PANTHER" id="PTHR21545:SF14">
    <property type="entry name" value="LIGAND-DEPENDENT COREPRESSOR"/>
    <property type="match status" value="1"/>
</dbReference>
<gene>
    <name evidence="6" type="ORF">GSTENG00007392001</name>
</gene>
<evidence type="ECO:0000256" key="5">
    <source>
        <dbReference type="SAM" id="MobiDB-lite"/>
    </source>
</evidence>
<feature type="compositionally biased region" description="Polar residues" evidence="5">
    <location>
        <begin position="24"/>
        <end position="41"/>
    </location>
</feature>
<name>Q4T4C4_TETNG</name>
<dbReference type="AlphaFoldDB" id="Q4T4C4"/>
<evidence type="ECO:0000256" key="2">
    <source>
        <dbReference type="ARBA" id="ARBA00023125"/>
    </source>
</evidence>
<keyword evidence="3" id="KW-0804">Transcription</keyword>
<organism evidence="6">
    <name type="scientific">Tetraodon nigroviridis</name>
    <name type="common">Spotted green pufferfish</name>
    <name type="synonym">Chelonodon nigroviridis</name>
    <dbReference type="NCBI Taxonomy" id="99883"/>
    <lineage>
        <taxon>Eukaryota</taxon>
        <taxon>Metazoa</taxon>
        <taxon>Chordata</taxon>
        <taxon>Craniata</taxon>
        <taxon>Vertebrata</taxon>
        <taxon>Euteleostomi</taxon>
        <taxon>Actinopterygii</taxon>
        <taxon>Neopterygii</taxon>
        <taxon>Teleostei</taxon>
        <taxon>Neoteleostei</taxon>
        <taxon>Acanthomorphata</taxon>
        <taxon>Eupercaria</taxon>
        <taxon>Tetraodontiformes</taxon>
        <taxon>Tetradontoidea</taxon>
        <taxon>Tetraodontidae</taxon>
        <taxon>Tetraodon</taxon>
    </lineage>
</organism>
<sequence length="109" mass="11634">DPHIPVVAREILQRMIRQFAAEYTSKTSSPQDSPSVTQPHADQSLPSPSLLSGAPSSNSVGTRPAHNQNPVLSKLLMADQDAPLDLTVKKPVAVPCSQDGVLDLSIKKN</sequence>